<dbReference type="SUPFAM" id="SSF52833">
    <property type="entry name" value="Thioredoxin-like"/>
    <property type="match status" value="1"/>
</dbReference>
<name>A0ABT9HAF8_9SPHN</name>
<feature type="domain" description="Thioredoxin-like fold" evidence="2">
    <location>
        <begin position="40"/>
        <end position="227"/>
    </location>
</feature>
<dbReference type="Gene3D" id="1.10.40.110">
    <property type="match status" value="1"/>
</dbReference>
<comment type="caution">
    <text evidence="3">The sequence shown here is derived from an EMBL/GenBank/DDBJ whole genome shotgun (WGS) entry which is preliminary data.</text>
</comment>
<feature type="chain" id="PRO_5046549299" evidence="1">
    <location>
        <begin position="24"/>
        <end position="231"/>
    </location>
</feature>
<dbReference type="EMBL" id="JAVAIL010000003">
    <property type="protein sequence ID" value="MDP4539815.1"/>
    <property type="molecule type" value="Genomic_DNA"/>
</dbReference>
<keyword evidence="4" id="KW-1185">Reference proteome</keyword>
<dbReference type="InterPro" id="IPR036249">
    <property type="entry name" value="Thioredoxin-like_sf"/>
</dbReference>
<evidence type="ECO:0000256" key="1">
    <source>
        <dbReference type="SAM" id="SignalP"/>
    </source>
</evidence>
<feature type="signal peptide" evidence="1">
    <location>
        <begin position="1"/>
        <end position="23"/>
    </location>
</feature>
<dbReference type="Proteomes" id="UP001235664">
    <property type="component" value="Unassembled WGS sequence"/>
</dbReference>
<dbReference type="RefSeq" id="WP_305929968.1">
    <property type="nucleotide sequence ID" value="NZ_JAVAIL010000003.1"/>
</dbReference>
<evidence type="ECO:0000313" key="4">
    <source>
        <dbReference type="Proteomes" id="UP001235664"/>
    </source>
</evidence>
<evidence type="ECO:0000313" key="3">
    <source>
        <dbReference type="EMBL" id="MDP4539815.1"/>
    </source>
</evidence>
<evidence type="ECO:0000259" key="2">
    <source>
        <dbReference type="Pfam" id="PF13462"/>
    </source>
</evidence>
<dbReference type="Pfam" id="PF13462">
    <property type="entry name" value="Thioredoxin_4"/>
    <property type="match status" value="1"/>
</dbReference>
<dbReference type="Gene3D" id="3.40.30.10">
    <property type="entry name" value="Glutaredoxin"/>
    <property type="match status" value="1"/>
</dbReference>
<organism evidence="3 4">
    <name type="scientific">Qipengyuania benthica</name>
    <dbReference type="NCBI Taxonomy" id="3067651"/>
    <lineage>
        <taxon>Bacteria</taxon>
        <taxon>Pseudomonadati</taxon>
        <taxon>Pseudomonadota</taxon>
        <taxon>Alphaproteobacteria</taxon>
        <taxon>Sphingomonadales</taxon>
        <taxon>Erythrobacteraceae</taxon>
        <taxon>Qipengyuania</taxon>
    </lineage>
</organism>
<protein>
    <submittedName>
        <fullName evidence="3">Thioredoxin domain-containing protein</fullName>
    </submittedName>
</protein>
<sequence>MTKRSVKLALALGVTALAGSAVAVVAQPGQNWTTTVVERDNGHLLGNPEAKVKLVEFMSYTCSHCADFARDGEPAIKLAYVPNGRVSFEIRHLLRDPIDLTAALLTHCGDPAKFAENHSAILHAQDEWLAKARATTQAQRSRWQFGTNGARRQAMASDLGFYTLMERRGYSRVALDRCLADETKAAALAQSSQADIAAYKLTGTPSFVVDGKLLDGVFTWSALEKALGSRF</sequence>
<dbReference type="InterPro" id="IPR012336">
    <property type="entry name" value="Thioredoxin-like_fold"/>
</dbReference>
<accession>A0ABT9HAF8</accession>
<proteinExistence type="predicted"/>
<keyword evidence="1" id="KW-0732">Signal</keyword>
<reference evidence="3 4" key="1">
    <citation type="submission" date="2023-08" db="EMBL/GenBank/DDBJ databases">
        <title>genomic of DY56.</title>
        <authorList>
            <person name="Wang Y."/>
        </authorList>
    </citation>
    <scope>NUCLEOTIDE SEQUENCE [LARGE SCALE GENOMIC DNA]</scope>
    <source>
        <strain evidence="3 4">DY56-A-20</strain>
    </source>
</reference>
<gene>
    <name evidence="3" type="ORF">Q9K01_09285</name>
</gene>